<dbReference type="eggNOG" id="COG0642">
    <property type="taxonomic scope" value="Bacteria"/>
</dbReference>
<dbReference type="RefSeq" id="WP_006907205.1">
    <property type="nucleotide sequence ID" value="NZ_GG665867.1"/>
</dbReference>
<dbReference type="InterPro" id="IPR003661">
    <property type="entry name" value="HisK_dim/P_dom"/>
</dbReference>
<dbReference type="PANTHER" id="PTHR45453">
    <property type="entry name" value="PHOSPHATE REGULON SENSOR PROTEIN PHOR"/>
    <property type="match status" value="1"/>
</dbReference>
<dbReference type="Proteomes" id="UP000003494">
    <property type="component" value="Unassembled WGS sequence"/>
</dbReference>
<evidence type="ECO:0000256" key="6">
    <source>
        <dbReference type="ARBA" id="ARBA00022777"/>
    </source>
</evidence>
<dbReference type="PANTHER" id="PTHR45453:SF1">
    <property type="entry name" value="PHOSPHATE REGULON SENSOR PROTEIN PHOR"/>
    <property type="match status" value="1"/>
</dbReference>
<keyword evidence="5" id="KW-0808">Transferase</keyword>
<evidence type="ECO:0000256" key="4">
    <source>
        <dbReference type="ARBA" id="ARBA00022553"/>
    </source>
</evidence>
<gene>
    <name evidence="10" type="ORF">GCWU000342_02229</name>
</gene>
<comment type="caution">
    <text evidence="10">The sequence shown here is derived from an EMBL/GenBank/DDBJ whole genome shotgun (WGS) entry which is preliminary data.</text>
</comment>
<feature type="transmembrane region" description="Helical" evidence="8">
    <location>
        <begin position="198"/>
        <end position="220"/>
    </location>
</feature>
<keyword evidence="8" id="KW-1133">Transmembrane helix</keyword>
<keyword evidence="8" id="KW-0812">Transmembrane</keyword>
<keyword evidence="6 10" id="KW-0418">Kinase</keyword>
<dbReference type="EC" id="2.7.13.3" evidence="3"/>
<dbReference type="GO" id="GO:0004721">
    <property type="term" value="F:phosphoprotein phosphatase activity"/>
    <property type="evidence" value="ECO:0007669"/>
    <property type="project" value="TreeGrafter"/>
</dbReference>
<dbReference type="STRING" id="626523.GCWU000342_02229"/>
<dbReference type="AlphaFoldDB" id="C4GDQ5"/>
<dbReference type="GO" id="GO:0005886">
    <property type="term" value="C:plasma membrane"/>
    <property type="evidence" value="ECO:0007669"/>
    <property type="project" value="TreeGrafter"/>
</dbReference>
<dbReference type="EMBL" id="ACIP02000007">
    <property type="protein sequence ID" value="EEP27534.1"/>
    <property type="molecule type" value="Genomic_DNA"/>
</dbReference>
<dbReference type="SMART" id="SM00387">
    <property type="entry name" value="HATPase_c"/>
    <property type="match status" value="1"/>
</dbReference>
<protein>
    <recommendedName>
        <fullName evidence="3">histidine kinase</fullName>
        <ecNumber evidence="3">2.7.13.3</ecNumber>
    </recommendedName>
</protein>
<accession>C4GDQ5</accession>
<dbReference type="GO" id="GO:0000155">
    <property type="term" value="F:phosphorelay sensor kinase activity"/>
    <property type="evidence" value="ECO:0007669"/>
    <property type="project" value="InterPro"/>
</dbReference>
<dbReference type="InterPro" id="IPR005467">
    <property type="entry name" value="His_kinase_dom"/>
</dbReference>
<evidence type="ECO:0000256" key="7">
    <source>
        <dbReference type="ARBA" id="ARBA00023012"/>
    </source>
</evidence>
<dbReference type="SUPFAM" id="SSF47384">
    <property type="entry name" value="Homodimeric domain of signal transducing histidine kinase"/>
    <property type="match status" value="1"/>
</dbReference>
<evidence type="ECO:0000256" key="2">
    <source>
        <dbReference type="ARBA" id="ARBA00004370"/>
    </source>
</evidence>
<evidence type="ECO:0000259" key="9">
    <source>
        <dbReference type="PROSITE" id="PS50109"/>
    </source>
</evidence>
<evidence type="ECO:0000256" key="3">
    <source>
        <dbReference type="ARBA" id="ARBA00012438"/>
    </source>
</evidence>
<dbReference type="InterPro" id="IPR003594">
    <property type="entry name" value="HATPase_dom"/>
</dbReference>
<evidence type="ECO:0000256" key="8">
    <source>
        <dbReference type="SAM" id="Phobius"/>
    </source>
</evidence>
<dbReference type="GO" id="GO:0016036">
    <property type="term" value="P:cellular response to phosphate starvation"/>
    <property type="evidence" value="ECO:0007669"/>
    <property type="project" value="TreeGrafter"/>
</dbReference>
<dbReference type="InterPro" id="IPR036097">
    <property type="entry name" value="HisK_dim/P_sf"/>
</dbReference>
<evidence type="ECO:0000313" key="11">
    <source>
        <dbReference type="Proteomes" id="UP000003494"/>
    </source>
</evidence>
<dbReference type="Gene3D" id="1.10.287.130">
    <property type="match status" value="1"/>
</dbReference>
<sequence length="450" mass="50142">MIKKLKRRFIGSATAAILLVMAVILLLINVSNYYRNIHEAHLVLNYLTQSGGTLPDFAEKGDQSGGTSVEVITADGDQESGGSVIRRGLSIIADNILLVLQRDHHIQMSRDSLLQTRFFTVWTGSDGQITQTNRSYIAEVSEENARKFAAMVLKKGSSRGSIVSGLATYEYQISRYEDGSTMTVFLDASNYHDSVRSVLILSIIGSGVLAFLIIALLVAFSRRAVDPMIRNYEAQKQFITNAGHELKTPIAIISANAELLEMMKGENEWTQSIRKQSARLSDLVADLITLTRMGEQERIKLHDIDLSTVVTDAAESYRPVVEQQHKALVLKVNPAVHVHAEEKLAKELVNILVDNAAKYCDDEGRIVVSLRRRNRVGGAHLVVENTYAQGANVDYNRFFDRFYREDSSHSSEREGYGIGLSMAQGIVVDQFRGSIRADYKDGNIRFIVRI</sequence>
<keyword evidence="8" id="KW-0472">Membrane</keyword>
<dbReference type="SMART" id="SM00388">
    <property type="entry name" value="HisKA"/>
    <property type="match status" value="1"/>
</dbReference>
<reference evidence="10" key="1">
    <citation type="submission" date="2009-04" db="EMBL/GenBank/DDBJ databases">
        <authorList>
            <person name="Weinstock G."/>
            <person name="Sodergren E."/>
            <person name="Clifton S."/>
            <person name="Fulton L."/>
            <person name="Fulton B."/>
            <person name="Courtney L."/>
            <person name="Fronick C."/>
            <person name="Harrison M."/>
            <person name="Strong C."/>
            <person name="Farmer C."/>
            <person name="Delahaunty K."/>
            <person name="Markovic C."/>
            <person name="Hall O."/>
            <person name="Minx P."/>
            <person name="Tomlinson C."/>
            <person name="Mitreva M."/>
            <person name="Nelson J."/>
            <person name="Hou S."/>
            <person name="Wollam A."/>
            <person name="Pepin K.H."/>
            <person name="Johnson M."/>
            <person name="Bhonagiri V."/>
            <person name="Nash W.E."/>
            <person name="Warren W."/>
            <person name="Chinwalla A."/>
            <person name="Mardis E.R."/>
            <person name="Wilson R.K."/>
        </authorList>
    </citation>
    <scope>NUCLEOTIDE SEQUENCE [LARGE SCALE GENOMIC DNA]</scope>
    <source>
        <strain evidence="10">DSM 14600</strain>
    </source>
</reference>
<evidence type="ECO:0000256" key="1">
    <source>
        <dbReference type="ARBA" id="ARBA00000085"/>
    </source>
</evidence>
<dbReference type="InterPro" id="IPR050351">
    <property type="entry name" value="BphY/WalK/GraS-like"/>
</dbReference>
<dbReference type="SUPFAM" id="SSF55874">
    <property type="entry name" value="ATPase domain of HSP90 chaperone/DNA topoisomerase II/histidine kinase"/>
    <property type="match status" value="1"/>
</dbReference>
<keyword evidence="7" id="KW-0902">Two-component regulatory system</keyword>
<proteinExistence type="predicted"/>
<dbReference type="Pfam" id="PF00512">
    <property type="entry name" value="HisKA"/>
    <property type="match status" value="1"/>
</dbReference>
<dbReference type="HOGENOM" id="CLU_000445_89_6_9"/>
<feature type="domain" description="Histidine kinase" evidence="9">
    <location>
        <begin position="241"/>
        <end position="450"/>
    </location>
</feature>
<evidence type="ECO:0000256" key="5">
    <source>
        <dbReference type="ARBA" id="ARBA00022679"/>
    </source>
</evidence>
<dbReference type="Gene3D" id="3.30.565.10">
    <property type="entry name" value="Histidine kinase-like ATPase, C-terminal domain"/>
    <property type="match status" value="1"/>
</dbReference>
<keyword evidence="11" id="KW-1185">Reference proteome</keyword>
<feature type="transmembrane region" description="Helical" evidence="8">
    <location>
        <begin position="9"/>
        <end position="28"/>
    </location>
</feature>
<name>C4GDQ5_9FIRM</name>
<dbReference type="InterPro" id="IPR036890">
    <property type="entry name" value="HATPase_C_sf"/>
</dbReference>
<dbReference type="Pfam" id="PF02518">
    <property type="entry name" value="HATPase_c"/>
    <property type="match status" value="1"/>
</dbReference>
<keyword evidence="4" id="KW-0597">Phosphoprotein</keyword>
<comment type="subcellular location">
    <subcellularLocation>
        <location evidence="2">Membrane</location>
    </subcellularLocation>
</comment>
<comment type="catalytic activity">
    <reaction evidence="1">
        <text>ATP + protein L-histidine = ADP + protein N-phospho-L-histidine.</text>
        <dbReference type="EC" id="2.7.13.3"/>
    </reaction>
</comment>
<organism evidence="10 11">
    <name type="scientific">Shuttleworthella satelles DSM 14600</name>
    <dbReference type="NCBI Taxonomy" id="626523"/>
    <lineage>
        <taxon>Bacteria</taxon>
        <taxon>Bacillati</taxon>
        <taxon>Bacillota</taxon>
        <taxon>Clostridia</taxon>
        <taxon>Lachnospirales</taxon>
        <taxon>Lachnospiraceae</taxon>
        <taxon>Shuttleworthella</taxon>
    </lineage>
</organism>
<dbReference type="CDD" id="cd00082">
    <property type="entry name" value="HisKA"/>
    <property type="match status" value="1"/>
</dbReference>
<evidence type="ECO:0000313" key="10">
    <source>
        <dbReference type="EMBL" id="EEP27534.1"/>
    </source>
</evidence>
<dbReference type="PROSITE" id="PS50109">
    <property type="entry name" value="HIS_KIN"/>
    <property type="match status" value="1"/>
</dbReference>